<dbReference type="AlphaFoldDB" id="A0A0T6LYA2"/>
<keyword evidence="2" id="KW-1185">Reference proteome</keyword>
<dbReference type="RefSeq" id="WP_018384949.1">
    <property type="nucleotide sequence ID" value="NZ_LLZU01000002.1"/>
</dbReference>
<name>A0A0T6LYA2_WENVI</name>
<evidence type="ECO:0000313" key="2">
    <source>
        <dbReference type="Proteomes" id="UP000050867"/>
    </source>
</evidence>
<dbReference type="InterPro" id="IPR006311">
    <property type="entry name" value="TAT_signal"/>
</dbReference>
<accession>A0A0T6LYA2</accession>
<gene>
    <name evidence="1" type="ORF">AQ490_02170</name>
</gene>
<organism evidence="1 2">
    <name type="scientific">Wenjunlia vitaminophila</name>
    <name type="common">Streptomyces vitaminophilus</name>
    <dbReference type="NCBI Taxonomy" id="76728"/>
    <lineage>
        <taxon>Bacteria</taxon>
        <taxon>Bacillati</taxon>
        <taxon>Actinomycetota</taxon>
        <taxon>Actinomycetes</taxon>
        <taxon>Kitasatosporales</taxon>
        <taxon>Streptomycetaceae</taxon>
        <taxon>Wenjunlia</taxon>
    </lineage>
</organism>
<dbReference type="eggNOG" id="ENOG5033MZK">
    <property type="taxonomic scope" value="Bacteria"/>
</dbReference>
<evidence type="ECO:0000313" key="1">
    <source>
        <dbReference type="EMBL" id="KRV51034.1"/>
    </source>
</evidence>
<sequence>MLSRTKRQPLTRPPSRRTLLTAGLAGTSLLAGGWGLTACSSTDRQEAAVAADSDRLRKRAAKDTAALLAAYDATVSTHPRLAGELRPIRADLARHLTAFGGSRTPAGSARVPARPDAARAALADATRRSADRAATDLLTAPPDLARLLASVAAARAGHVLLLGS</sequence>
<protein>
    <recommendedName>
        <fullName evidence="3">Lipoprotein</fullName>
    </recommendedName>
</protein>
<dbReference type="EMBL" id="LLZU01000002">
    <property type="protein sequence ID" value="KRV51034.1"/>
    <property type="molecule type" value="Genomic_DNA"/>
</dbReference>
<dbReference type="Proteomes" id="UP000050867">
    <property type="component" value="Unassembled WGS sequence"/>
</dbReference>
<dbReference type="STRING" id="76728.AQ490_02170"/>
<proteinExistence type="predicted"/>
<evidence type="ECO:0008006" key="3">
    <source>
        <dbReference type="Google" id="ProtNLM"/>
    </source>
</evidence>
<comment type="caution">
    <text evidence="1">The sequence shown here is derived from an EMBL/GenBank/DDBJ whole genome shotgun (WGS) entry which is preliminary data.</text>
</comment>
<dbReference type="PROSITE" id="PS51318">
    <property type="entry name" value="TAT"/>
    <property type="match status" value="1"/>
</dbReference>
<reference evidence="1 2" key="1">
    <citation type="submission" date="2015-10" db="EMBL/GenBank/DDBJ databases">
        <title>Draft genome sequence of pyrrolomycin-producing Streptomyces vitaminophilus.</title>
        <authorList>
            <person name="Graham D.E."/>
            <person name="Mahan K.M."/>
            <person name="Klingeman D.M."/>
            <person name="Hettich R.L."/>
            <person name="Parry R.J."/>
        </authorList>
    </citation>
    <scope>NUCLEOTIDE SEQUENCE [LARGE SCALE GENOMIC DNA]</scope>
    <source>
        <strain evidence="1 2">ATCC 31673</strain>
    </source>
</reference>